<evidence type="ECO:0000256" key="4">
    <source>
        <dbReference type="ARBA" id="ARBA00023136"/>
    </source>
</evidence>
<dbReference type="GO" id="GO:0005886">
    <property type="term" value="C:plasma membrane"/>
    <property type="evidence" value="ECO:0007669"/>
    <property type="project" value="UniProtKB-SubCell"/>
</dbReference>
<protein>
    <submittedName>
        <fullName evidence="7">Peptide/nickel transport system permease protein</fullName>
    </submittedName>
</protein>
<dbReference type="AlphaFoldDB" id="A0A4R6SIV7"/>
<dbReference type="Proteomes" id="UP000295176">
    <property type="component" value="Unassembled WGS sequence"/>
</dbReference>
<evidence type="ECO:0000256" key="3">
    <source>
        <dbReference type="ARBA" id="ARBA00022989"/>
    </source>
</evidence>
<comment type="similarity">
    <text evidence="5">Belongs to the binding-protein-dependent transport system permease family.</text>
</comment>
<feature type="transmembrane region" description="Helical" evidence="5">
    <location>
        <begin position="289"/>
        <end position="309"/>
    </location>
</feature>
<evidence type="ECO:0000313" key="8">
    <source>
        <dbReference type="Proteomes" id="UP000295176"/>
    </source>
</evidence>
<reference evidence="7 8" key="1">
    <citation type="submission" date="2019-03" db="EMBL/GenBank/DDBJ databases">
        <title>Subsurface microbial communities from deep shales in Ohio and West Virginia, USA.</title>
        <authorList>
            <person name="Wrighton K."/>
        </authorList>
    </citation>
    <scope>NUCLEOTIDE SEQUENCE [LARGE SCALE GENOMIC DNA]</scope>
    <source>
        <strain evidence="7 8">MSL 7</strain>
    </source>
</reference>
<comment type="subcellular location">
    <subcellularLocation>
        <location evidence="5">Cell membrane</location>
        <topology evidence="5">Multi-pass membrane protein</topology>
    </subcellularLocation>
    <subcellularLocation>
        <location evidence="1">Membrane</location>
        <topology evidence="1">Multi-pass membrane protein</topology>
    </subcellularLocation>
</comment>
<keyword evidence="4 5" id="KW-0472">Membrane</keyword>
<feature type="transmembrane region" description="Helical" evidence="5">
    <location>
        <begin position="172"/>
        <end position="194"/>
    </location>
</feature>
<name>A0A4R6SIV7_9FIRM</name>
<dbReference type="SUPFAM" id="SSF161098">
    <property type="entry name" value="MetI-like"/>
    <property type="match status" value="1"/>
</dbReference>
<dbReference type="Gene3D" id="1.10.3720.10">
    <property type="entry name" value="MetI-like"/>
    <property type="match status" value="1"/>
</dbReference>
<feature type="domain" description="ABC transmembrane type-1" evidence="6">
    <location>
        <begin position="170"/>
        <end position="366"/>
    </location>
</feature>
<dbReference type="EMBL" id="SNXX01000002">
    <property type="protein sequence ID" value="TDQ03948.1"/>
    <property type="molecule type" value="Genomic_DNA"/>
</dbReference>
<feature type="transmembrane region" description="Helical" evidence="5">
    <location>
        <begin position="345"/>
        <end position="365"/>
    </location>
</feature>
<dbReference type="InterPro" id="IPR035906">
    <property type="entry name" value="MetI-like_sf"/>
</dbReference>
<keyword evidence="5" id="KW-0813">Transport</keyword>
<dbReference type="PROSITE" id="PS50928">
    <property type="entry name" value="ABC_TM1"/>
    <property type="match status" value="1"/>
</dbReference>
<dbReference type="PANTHER" id="PTHR43839">
    <property type="entry name" value="OPPC IN A BINDING PROTEIN-DEPENDENT TRANSPORT SYSTEM"/>
    <property type="match status" value="1"/>
</dbReference>
<dbReference type="PANTHER" id="PTHR43839:SF3">
    <property type="entry name" value="OLIGOPEPTIDE ABC TRANSPORTER, PERMEASE PROTEIN"/>
    <property type="match status" value="1"/>
</dbReference>
<accession>A0A4R6SIV7</accession>
<dbReference type="InterPro" id="IPR000515">
    <property type="entry name" value="MetI-like"/>
</dbReference>
<proteinExistence type="inferred from homology"/>
<evidence type="ECO:0000256" key="5">
    <source>
        <dbReference type="RuleBase" id="RU363032"/>
    </source>
</evidence>
<dbReference type="Pfam" id="PF00528">
    <property type="entry name" value="BPD_transp_1"/>
    <property type="match status" value="1"/>
</dbReference>
<evidence type="ECO:0000313" key="7">
    <source>
        <dbReference type="EMBL" id="TDQ03948.1"/>
    </source>
</evidence>
<keyword evidence="3 5" id="KW-1133">Transmembrane helix</keyword>
<sequence length="377" mass="41776">MKNDSGEGKITKDQDIVMSNPFKAKSHWQLMWEEFKNHKLAMGGIIILILLYTSALFAGFLTPYDPNERFSEFQNIAPMQIKFFDENGLTAPYVHPIEGKRNMETLAMEYTVNKNKKIPINFLYESNDTYNFVGLFKTNLKLFGSDKTQIFLFGTDGLGRDIFTRTIHGARLSLTVGLIGIAVSLVLGLFFGGISGYLGGMVDNFIQRVIEFTLAIPKIPLWMGLGAALPQDWSVIQVYFAITVILSLTGWVSMARVLRGQILSLKEEDFVKAARAAGAKSGRIISKHLIPNCMSYILVNLTLAIPGMIIGETALSFLGLGLKAPAVSWGVLLQEAQNVRAVAQYPWYFIPGVFVIVAVLAFNFVGDGLRDAADPYH</sequence>
<feature type="transmembrane region" description="Helical" evidence="5">
    <location>
        <begin position="40"/>
        <end position="61"/>
    </location>
</feature>
<dbReference type="CDD" id="cd06261">
    <property type="entry name" value="TM_PBP2"/>
    <property type="match status" value="1"/>
</dbReference>
<keyword evidence="2 5" id="KW-0812">Transmembrane</keyword>
<evidence type="ECO:0000259" key="6">
    <source>
        <dbReference type="PROSITE" id="PS50928"/>
    </source>
</evidence>
<gene>
    <name evidence="7" type="ORF">C7957_10243</name>
</gene>
<organism evidence="7 8">
    <name type="scientific">Halanaerobium saccharolyticum</name>
    <dbReference type="NCBI Taxonomy" id="43595"/>
    <lineage>
        <taxon>Bacteria</taxon>
        <taxon>Bacillati</taxon>
        <taxon>Bacillota</taxon>
        <taxon>Clostridia</taxon>
        <taxon>Halanaerobiales</taxon>
        <taxon>Halanaerobiaceae</taxon>
        <taxon>Halanaerobium</taxon>
    </lineage>
</organism>
<dbReference type="GO" id="GO:0055085">
    <property type="term" value="P:transmembrane transport"/>
    <property type="evidence" value="ECO:0007669"/>
    <property type="project" value="InterPro"/>
</dbReference>
<dbReference type="InterPro" id="IPR025966">
    <property type="entry name" value="OppC_N"/>
</dbReference>
<evidence type="ECO:0000256" key="2">
    <source>
        <dbReference type="ARBA" id="ARBA00022692"/>
    </source>
</evidence>
<feature type="transmembrane region" description="Helical" evidence="5">
    <location>
        <begin position="238"/>
        <end position="258"/>
    </location>
</feature>
<comment type="caution">
    <text evidence="7">The sequence shown here is derived from an EMBL/GenBank/DDBJ whole genome shotgun (WGS) entry which is preliminary data.</text>
</comment>
<evidence type="ECO:0000256" key="1">
    <source>
        <dbReference type="ARBA" id="ARBA00004141"/>
    </source>
</evidence>
<dbReference type="Pfam" id="PF12911">
    <property type="entry name" value="OppC_N"/>
    <property type="match status" value="1"/>
</dbReference>